<organism evidence="2 3">
    <name type="scientific">Rothia nasimurium</name>
    <dbReference type="NCBI Taxonomy" id="85336"/>
    <lineage>
        <taxon>Bacteria</taxon>
        <taxon>Bacillati</taxon>
        <taxon>Actinomycetota</taxon>
        <taxon>Actinomycetes</taxon>
        <taxon>Micrococcales</taxon>
        <taxon>Micrococcaceae</taxon>
        <taxon>Rothia</taxon>
    </lineage>
</organism>
<dbReference type="OrthoDB" id="2453533at2"/>
<sequence length="112" mass="12521">MKYLSLVSVFHVSDIEKSSAWYKKWIDGEEVVPEDGVAEYKITGDSWLQLSLAQKNTFEKSSVILGVEDIIKAKKYLDGKGITTSEIADYGVVKIVEINDPDGNSIFFAQEI</sequence>
<keyword evidence="3" id="KW-1185">Reference proteome</keyword>
<accession>A0A1Y1RQ45</accession>
<name>A0A1Y1RQ45_9MICC</name>
<dbReference type="InterPro" id="IPR037523">
    <property type="entry name" value="VOC_core"/>
</dbReference>
<dbReference type="Gene3D" id="3.10.180.10">
    <property type="entry name" value="2,3-Dihydroxybiphenyl 1,2-Dioxygenase, domain 1"/>
    <property type="match status" value="1"/>
</dbReference>
<dbReference type="PROSITE" id="PS51819">
    <property type="entry name" value="VOC"/>
    <property type="match status" value="1"/>
</dbReference>
<reference evidence="2 3" key="1">
    <citation type="submission" date="2016-05" db="EMBL/GenBank/DDBJ databases">
        <title>Draft genome sequence of a porcine commensal Rothia nasimurium.</title>
        <authorList>
            <person name="Gaiser R.A."/>
            <person name="Van Baarlen P."/>
            <person name="Wells J.M."/>
        </authorList>
    </citation>
    <scope>NUCLEOTIDE SEQUENCE [LARGE SCALE GENOMIC DNA]</scope>
    <source>
        <strain evidence="2 3">PT-32</strain>
    </source>
</reference>
<dbReference type="AlphaFoldDB" id="A0A1Y1RQ45"/>
<dbReference type="RefSeq" id="WP_083091593.1">
    <property type="nucleotide sequence ID" value="NZ_LXWF01000017.1"/>
</dbReference>
<comment type="caution">
    <text evidence="2">The sequence shown here is derived from an EMBL/GenBank/DDBJ whole genome shotgun (WGS) entry which is preliminary data.</text>
</comment>
<dbReference type="InterPro" id="IPR029068">
    <property type="entry name" value="Glyas_Bleomycin-R_OHBP_Dase"/>
</dbReference>
<evidence type="ECO:0000313" key="3">
    <source>
        <dbReference type="Proteomes" id="UP000192359"/>
    </source>
</evidence>
<protein>
    <recommendedName>
        <fullName evidence="1">VOC domain-containing protein</fullName>
    </recommendedName>
</protein>
<gene>
    <name evidence="2" type="ORF">A7979_11440</name>
</gene>
<evidence type="ECO:0000259" key="1">
    <source>
        <dbReference type="PROSITE" id="PS51819"/>
    </source>
</evidence>
<dbReference type="CDD" id="cd06587">
    <property type="entry name" value="VOC"/>
    <property type="match status" value="1"/>
</dbReference>
<feature type="domain" description="VOC" evidence="1">
    <location>
        <begin position="2"/>
        <end position="111"/>
    </location>
</feature>
<dbReference type="SUPFAM" id="SSF54593">
    <property type="entry name" value="Glyoxalase/Bleomycin resistance protein/Dihydroxybiphenyl dioxygenase"/>
    <property type="match status" value="1"/>
</dbReference>
<dbReference type="EMBL" id="LXWF01000017">
    <property type="protein sequence ID" value="ORC20199.1"/>
    <property type="molecule type" value="Genomic_DNA"/>
</dbReference>
<dbReference type="Proteomes" id="UP000192359">
    <property type="component" value="Unassembled WGS sequence"/>
</dbReference>
<evidence type="ECO:0000313" key="2">
    <source>
        <dbReference type="EMBL" id="ORC20199.1"/>
    </source>
</evidence>
<proteinExistence type="predicted"/>